<feature type="transmembrane region" description="Helical" evidence="1">
    <location>
        <begin position="428"/>
        <end position="446"/>
    </location>
</feature>
<evidence type="ECO:0000313" key="2">
    <source>
        <dbReference type="EMBL" id="RRD48845.1"/>
    </source>
</evidence>
<dbReference type="Proteomes" id="UP000280935">
    <property type="component" value="Unassembled WGS sequence"/>
</dbReference>
<dbReference type="AlphaFoldDB" id="A0A3P1WRB8"/>
<keyword evidence="1" id="KW-0472">Membrane</keyword>
<sequence>MPDWDDDTRWWWSSEYGRDKMLREAIRDQYQETLMLRSSMARQAGDFQKQLRNVQGSVENRLGRLTDAFLSYVRLDGIEKDLSAFVGHPSARSQARRNIQRLIDGHTPEEVADCPNYWLPPAVAALGPDGSVDPTLAERARQRNPEATGIFLTIAQAALGRGAPVLGELPGLLQVDENGCWERWQALVWSAIATGGFGPAGLDAVRGVVDGLLTGRDDWVEWLNRSLQGDPRPKHSTDPLGWALDQVEDPLPGEGETPADAGRKLLLEALLLRIVGSGPEEDSLLAMAEGTRHDFMALLEPATLTPREDKGQRVEAGDVLRAMALDPQAPVEARRWLWRRILVQLAPIAQEYATAPAPRAPEVPLQRHQDIVVGVEGAINPTRVKVARSRIEGTAPTGISAKGLQLTGVGGAVLLISIGWWAAGQPAWGMLFLGAGVLLGLLGFNMHKFTLDARARIADDLATLDSSIASTTKKLATAHQQAVETHQARLAHAARYQETQRRTSLPVDQ</sequence>
<evidence type="ECO:0000256" key="1">
    <source>
        <dbReference type="SAM" id="Phobius"/>
    </source>
</evidence>
<organism evidence="2 3">
    <name type="scientific">Arachnia propionica</name>
    <dbReference type="NCBI Taxonomy" id="1750"/>
    <lineage>
        <taxon>Bacteria</taxon>
        <taxon>Bacillati</taxon>
        <taxon>Actinomycetota</taxon>
        <taxon>Actinomycetes</taxon>
        <taxon>Propionibacteriales</taxon>
        <taxon>Propionibacteriaceae</taxon>
        <taxon>Arachnia</taxon>
    </lineage>
</organism>
<accession>A0A3P1WRB8</accession>
<name>A0A3P1WRB8_9ACTN</name>
<dbReference type="EMBL" id="RQYT01000028">
    <property type="protein sequence ID" value="RRD48845.1"/>
    <property type="molecule type" value="Genomic_DNA"/>
</dbReference>
<gene>
    <name evidence="2" type="ORF">EII35_10830</name>
</gene>
<protein>
    <submittedName>
        <fullName evidence="2">Uncharacterized protein</fullName>
    </submittedName>
</protein>
<evidence type="ECO:0000313" key="3">
    <source>
        <dbReference type="Proteomes" id="UP000280935"/>
    </source>
</evidence>
<proteinExistence type="predicted"/>
<reference evidence="2 3" key="1">
    <citation type="submission" date="2018-11" db="EMBL/GenBank/DDBJ databases">
        <title>Genomes From Bacteria Associated with the Canine Oral Cavity: a Test Case for Automated Genome-Based Taxonomic Assignment.</title>
        <authorList>
            <person name="Coil D.A."/>
            <person name="Jospin G."/>
            <person name="Darling A.E."/>
            <person name="Wallis C."/>
            <person name="Davis I.J."/>
            <person name="Harris S."/>
            <person name="Eisen J.A."/>
            <person name="Holcombe L.J."/>
            <person name="O'Flynn C."/>
        </authorList>
    </citation>
    <scope>NUCLEOTIDE SEQUENCE [LARGE SCALE GENOMIC DNA]</scope>
    <source>
        <strain evidence="2 3">OH2822_COT-296</strain>
    </source>
</reference>
<keyword evidence="1" id="KW-1133">Transmembrane helix</keyword>
<comment type="caution">
    <text evidence="2">The sequence shown here is derived from an EMBL/GenBank/DDBJ whole genome shotgun (WGS) entry which is preliminary data.</text>
</comment>
<dbReference type="RefSeq" id="WP_125228487.1">
    <property type="nucleotide sequence ID" value="NZ_RQYT01000028.1"/>
</dbReference>
<dbReference type="OrthoDB" id="3725792at2"/>
<keyword evidence="1" id="KW-0812">Transmembrane</keyword>